<dbReference type="SUPFAM" id="SSF53474">
    <property type="entry name" value="alpha/beta-Hydrolases"/>
    <property type="match status" value="1"/>
</dbReference>
<feature type="region of interest" description="Disordered" evidence="1">
    <location>
        <begin position="144"/>
        <end position="163"/>
    </location>
</feature>
<dbReference type="Proteomes" id="UP000012073">
    <property type="component" value="Unassembled WGS sequence"/>
</dbReference>
<dbReference type="Gene3D" id="3.40.50.1820">
    <property type="entry name" value="alpha/beta hydrolase"/>
    <property type="match status" value="1"/>
</dbReference>
<feature type="transmembrane region" description="Helical" evidence="2">
    <location>
        <begin position="6"/>
        <end position="29"/>
    </location>
</feature>
<name>R7Q749_CHOCR</name>
<keyword evidence="2" id="KW-0812">Transmembrane</keyword>
<dbReference type="EMBL" id="HG001660">
    <property type="protein sequence ID" value="CDF33849.1"/>
    <property type="molecule type" value="Genomic_DNA"/>
</dbReference>
<dbReference type="GO" id="GO:0006629">
    <property type="term" value="P:lipid metabolic process"/>
    <property type="evidence" value="ECO:0007669"/>
    <property type="project" value="InterPro"/>
</dbReference>
<dbReference type="AlphaFoldDB" id="R7Q749"/>
<feature type="compositionally biased region" description="Acidic residues" evidence="1">
    <location>
        <begin position="144"/>
        <end position="156"/>
    </location>
</feature>
<dbReference type="PANTHER" id="PTHR45856">
    <property type="entry name" value="ALPHA/BETA-HYDROLASES SUPERFAMILY PROTEIN"/>
    <property type="match status" value="1"/>
</dbReference>
<dbReference type="InterPro" id="IPR002921">
    <property type="entry name" value="Fungal_lipase-type"/>
</dbReference>
<gene>
    <name evidence="4" type="ORF">CHC_T00002434001</name>
</gene>
<dbReference type="PANTHER" id="PTHR45856:SF24">
    <property type="entry name" value="FUNGAL LIPASE-LIKE DOMAIN-CONTAINING PROTEIN"/>
    <property type="match status" value="1"/>
</dbReference>
<feature type="compositionally biased region" description="Basic and acidic residues" evidence="1">
    <location>
        <begin position="242"/>
        <end position="255"/>
    </location>
</feature>
<feature type="compositionally biased region" description="Polar residues" evidence="1">
    <location>
        <begin position="222"/>
        <end position="231"/>
    </location>
</feature>
<feature type="region of interest" description="Disordered" evidence="1">
    <location>
        <begin position="213"/>
        <end position="281"/>
    </location>
</feature>
<evidence type="ECO:0000313" key="4">
    <source>
        <dbReference type="EMBL" id="CDF33849.1"/>
    </source>
</evidence>
<feature type="transmembrane region" description="Helical" evidence="2">
    <location>
        <begin position="86"/>
        <end position="107"/>
    </location>
</feature>
<evidence type="ECO:0000256" key="2">
    <source>
        <dbReference type="SAM" id="Phobius"/>
    </source>
</evidence>
<dbReference type="GeneID" id="17321385"/>
<feature type="compositionally biased region" description="Acidic residues" evidence="1">
    <location>
        <begin position="232"/>
        <end position="241"/>
    </location>
</feature>
<sequence>MTVMDAVFAAWLVREVAVTADFLAAVPYVENRSKQLGFRCFVFQTLAFCFNMIGLSCIIMYMLPRSFLYQAFDDLGGHLFQLEPPVARLALAFVYFTWTLVLAYVNLPPRPVMPFLQKFMHECLFKVRNSRIAGWVGLADIESTEDAEDSSDEEVDDRPLQERDVFDYGQSQLPTLRVQPAIPFRYRHRELFDEVSFMPAAALTPAFTRFSFPCTRGEDPTKSNISSTDLLTENDDAETSTDDVRVWFEDTPKESDSDDEASDTSTPNGLEVSSASNSVSETLPMAIAGPPRVKPSAFGAPKRPAIKARRPLPNPILNGFGMLAGSLRLRLRKNLFVMETQIMMANAAYLAYVPGNENEERRKPELTETIPLRSALHTGSLGTNLDELDRQASRDVMTGFFSRKSVPEAPSPIQLKPQPDHDDGTMFLVDPHEMVTKFGYHLYRHITNRELNTHAIVLVSCTRVIVAFSGTRNVTNWGVNANFSRALLDDKLSRFEYELSNGAQTSEAMFSDDHLDPFEQQGSQRDMSLQVNHRYPGIRQSRSEERLCTEGGDASDAPAPTLREKGSARSYGSIARRKRGDHVRLGYDGEDGLSGFATSERVAMMAKAYARELMTFGRPKVHRGFIDAYMSLRKQVMGALVELYRGRSPHDVESGQGPDAEFNGAAKTLPLFFCGHSLGGALATFASYEAARYYKRIGLSRRHDVSCTTFGSPLIGNDAFQARYERLVETHWRFEIASDPVPKVPLIFLNYVHVGVQVLIDESGMLLIDPSFIEVKWWGQLTNLYNGYRHHIRASYCMALQAYCKLYRGRADDMSERFWPFPIRFQTRGLFHQSNW</sequence>
<accession>R7Q749</accession>
<feature type="transmembrane region" description="Helical" evidence="2">
    <location>
        <begin position="41"/>
        <end position="63"/>
    </location>
</feature>
<dbReference type="Pfam" id="PF01764">
    <property type="entry name" value="Lipase_3"/>
    <property type="match status" value="1"/>
</dbReference>
<keyword evidence="2" id="KW-0472">Membrane</keyword>
<feature type="region of interest" description="Disordered" evidence="1">
    <location>
        <begin position="542"/>
        <end position="574"/>
    </location>
</feature>
<organism evidence="4 5">
    <name type="scientific">Chondrus crispus</name>
    <name type="common">Carrageen Irish moss</name>
    <name type="synonym">Polymorpha crispa</name>
    <dbReference type="NCBI Taxonomy" id="2769"/>
    <lineage>
        <taxon>Eukaryota</taxon>
        <taxon>Rhodophyta</taxon>
        <taxon>Florideophyceae</taxon>
        <taxon>Rhodymeniophycidae</taxon>
        <taxon>Gigartinales</taxon>
        <taxon>Gigartinaceae</taxon>
        <taxon>Chondrus</taxon>
    </lineage>
</organism>
<dbReference type="InterPro" id="IPR029058">
    <property type="entry name" value="AB_hydrolase_fold"/>
</dbReference>
<evidence type="ECO:0000256" key="1">
    <source>
        <dbReference type="SAM" id="MobiDB-lite"/>
    </source>
</evidence>
<feature type="domain" description="Fungal lipase-type" evidence="3">
    <location>
        <begin position="611"/>
        <end position="747"/>
    </location>
</feature>
<feature type="compositionally biased region" description="Polar residues" evidence="1">
    <location>
        <begin position="267"/>
        <end position="281"/>
    </location>
</feature>
<dbReference type="KEGG" id="ccp:CHC_T00002434001"/>
<dbReference type="OrthoDB" id="426718at2759"/>
<dbReference type="RefSeq" id="XP_005713668.1">
    <property type="nucleotide sequence ID" value="XM_005713611.1"/>
</dbReference>
<dbReference type="CDD" id="cd00519">
    <property type="entry name" value="Lipase_3"/>
    <property type="match status" value="1"/>
</dbReference>
<protein>
    <recommendedName>
        <fullName evidence="3">Fungal lipase-type domain-containing protein</fullName>
    </recommendedName>
</protein>
<dbReference type="InterPro" id="IPR051218">
    <property type="entry name" value="Sec_MonoDiacylglyc_Lipase"/>
</dbReference>
<keyword evidence="5" id="KW-1185">Reference proteome</keyword>
<reference evidence="5" key="1">
    <citation type="journal article" date="2013" name="Proc. Natl. Acad. Sci. U.S.A.">
        <title>Genome structure and metabolic features in the red seaweed Chondrus crispus shed light on evolution of the Archaeplastida.</title>
        <authorList>
            <person name="Collen J."/>
            <person name="Porcel B."/>
            <person name="Carre W."/>
            <person name="Ball S.G."/>
            <person name="Chaparro C."/>
            <person name="Tonon T."/>
            <person name="Barbeyron T."/>
            <person name="Michel G."/>
            <person name="Noel B."/>
            <person name="Valentin K."/>
            <person name="Elias M."/>
            <person name="Artiguenave F."/>
            <person name="Arun A."/>
            <person name="Aury J.M."/>
            <person name="Barbosa-Neto J.F."/>
            <person name="Bothwell J.H."/>
            <person name="Bouget F.Y."/>
            <person name="Brillet L."/>
            <person name="Cabello-Hurtado F."/>
            <person name="Capella-Gutierrez S."/>
            <person name="Charrier B."/>
            <person name="Cladiere L."/>
            <person name="Cock J.M."/>
            <person name="Coelho S.M."/>
            <person name="Colleoni C."/>
            <person name="Czjzek M."/>
            <person name="Da Silva C."/>
            <person name="Delage L."/>
            <person name="Denoeud F."/>
            <person name="Deschamps P."/>
            <person name="Dittami S.M."/>
            <person name="Gabaldon T."/>
            <person name="Gachon C.M."/>
            <person name="Groisillier A."/>
            <person name="Herve C."/>
            <person name="Jabbari K."/>
            <person name="Katinka M."/>
            <person name="Kloareg B."/>
            <person name="Kowalczyk N."/>
            <person name="Labadie K."/>
            <person name="Leblanc C."/>
            <person name="Lopez P.J."/>
            <person name="McLachlan D.H."/>
            <person name="Meslet-Cladiere L."/>
            <person name="Moustafa A."/>
            <person name="Nehr Z."/>
            <person name="Nyvall Collen P."/>
            <person name="Panaud O."/>
            <person name="Partensky F."/>
            <person name="Poulain J."/>
            <person name="Rensing S.A."/>
            <person name="Rousvoal S."/>
            <person name="Samson G."/>
            <person name="Symeonidi A."/>
            <person name="Weissenbach J."/>
            <person name="Zambounis A."/>
            <person name="Wincker P."/>
            <person name="Boyen C."/>
        </authorList>
    </citation>
    <scope>NUCLEOTIDE SEQUENCE [LARGE SCALE GENOMIC DNA]</scope>
    <source>
        <strain evidence="5">cv. Stackhouse</strain>
    </source>
</reference>
<dbReference type="Gramene" id="CDF33849">
    <property type="protein sequence ID" value="CDF33849"/>
    <property type="gene ID" value="CHC_T00002434001"/>
</dbReference>
<evidence type="ECO:0000259" key="3">
    <source>
        <dbReference type="Pfam" id="PF01764"/>
    </source>
</evidence>
<keyword evidence="2" id="KW-1133">Transmembrane helix</keyword>
<evidence type="ECO:0000313" key="5">
    <source>
        <dbReference type="Proteomes" id="UP000012073"/>
    </source>
</evidence>
<proteinExistence type="predicted"/>